<evidence type="ECO:0000313" key="2">
    <source>
        <dbReference type="Proteomes" id="UP001060215"/>
    </source>
</evidence>
<evidence type="ECO:0000313" key="1">
    <source>
        <dbReference type="EMBL" id="KAI7999437.1"/>
    </source>
</evidence>
<name>A0ACC0GG50_9ERIC</name>
<proteinExistence type="predicted"/>
<reference evidence="1 2" key="1">
    <citation type="journal article" date="2022" name="Plant J.">
        <title>Chromosome-level genome of Camellia lanceoleosa provides a valuable resource for understanding genome evolution and self-incompatibility.</title>
        <authorList>
            <person name="Gong W."/>
            <person name="Xiao S."/>
            <person name="Wang L."/>
            <person name="Liao Z."/>
            <person name="Chang Y."/>
            <person name="Mo W."/>
            <person name="Hu G."/>
            <person name="Li W."/>
            <person name="Zhao G."/>
            <person name="Zhu H."/>
            <person name="Hu X."/>
            <person name="Ji K."/>
            <person name="Xiang X."/>
            <person name="Song Q."/>
            <person name="Yuan D."/>
            <person name="Jin S."/>
            <person name="Zhang L."/>
        </authorList>
    </citation>
    <scope>NUCLEOTIDE SEQUENCE [LARGE SCALE GENOMIC DNA]</scope>
    <source>
        <strain evidence="1">SQ_2022a</strain>
    </source>
</reference>
<sequence length="235" mass="26429">MALSAVRNEYGLGEPELYREANREDPKAVVDEVAVAGLVGILRQLGDLSEFVAEVFHGLQEQVMSTSSRSHKIQCIEAALAPLEKILVSKSFVSLFLKTVDISIYFRFNHTCSLKGDHLKGCFAGYNRHSYLQNEQNHFIYSDLPNCIMDSYEECSDPPRLQLLDKFDTGGPGSCLKRYSDPTFFRRASANSREANVEKVSKDRKACRSKTKRTWQRNEVSHGASTTVAELNLVL</sequence>
<dbReference type="EMBL" id="CM045765">
    <property type="protein sequence ID" value="KAI7999437.1"/>
    <property type="molecule type" value="Genomic_DNA"/>
</dbReference>
<accession>A0ACC0GG50</accession>
<protein>
    <submittedName>
        <fullName evidence="1">Protein SCAR3</fullName>
    </submittedName>
</protein>
<gene>
    <name evidence="1" type="ORF">LOK49_LG09G00906</name>
</gene>
<dbReference type="Proteomes" id="UP001060215">
    <property type="component" value="Chromosome 8"/>
</dbReference>
<keyword evidence="2" id="KW-1185">Reference proteome</keyword>
<comment type="caution">
    <text evidence="1">The sequence shown here is derived from an EMBL/GenBank/DDBJ whole genome shotgun (WGS) entry which is preliminary data.</text>
</comment>
<organism evidence="1 2">
    <name type="scientific">Camellia lanceoleosa</name>
    <dbReference type="NCBI Taxonomy" id="1840588"/>
    <lineage>
        <taxon>Eukaryota</taxon>
        <taxon>Viridiplantae</taxon>
        <taxon>Streptophyta</taxon>
        <taxon>Embryophyta</taxon>
        <taxon>Tracheophyta</taxon>
        <taxon>Spermatophyta</taxon>
        <taxon>Magnoliopsida</taxon>
        <taxon>eudicotyledons</taxon>
        <taxon>Gunneridae</taxon>
        <taxon>Pentapetalae</taxon>
        <taxon>asterids</taxon>
        <taxon>Ericales</taxon>
        <taxon>Theaceae</taxon>
        <taxon>Camellia</taxon>
    </lineage>
</organism>